<dbReference type="EMBL" id="JARXVH010000036">
    <property type="protein sequence ID" value="MDH6222531.1"/>
    <property type="molecule type" value="Genomic_DNA"/>
</dbReference>
<proteinExistence type="predicted"/>
<evidence type="ECO:0000256" key="1">
    <source>
        <dbReference type="SAM" id="MobiDB-lite"/>
    </source>
</evidence>
<evidence type="ECO:0000313" key="3">
    <source>
        <dbReference type="Proteomes" id="UP001160499"/>
    </source>
</evidence>
<reference evidence="2 3" key="1">
    <citation type="submission" date="2023-04" db="EMBL/GenBank/DDBJ databases">
        <title>Forest soil microbial communities from Buena Vista Peninsula, Colon Province, Panama.</title>
        <authorList>
            <person name="Bouskill N."/>
        </authorList>
    </citation>
    <scope>NUCLEOTIDE SEQUENCE [LARGE SCALE GENOMIC DNA]</scope>
    <source>
        <strain evidence="2 3">GGS1</strain>
    </source>
</reference>
<dbReference type="Gene3D" id="3.40.50.720">
    <property type="entry name" value="NAD(P)-binding Rossmann-like Domain"/>
    <property type="match status" value="1"/>
</dbReference>
<evidence type="ECO:0008006" key="4">
    <source>
        <dbReference type="Google" id="ProtNLM"/>
    </source>
</evidence>
<organism evidence="2 3">
    <name type="scientific">Streptomyces pseudovenezuelae</name>
    <dbReference type="NCBI Taxonomy" id="67350"/>
    <lineage>
        <taxon>Bacteria</taxon>
        <taxon>Bacillati</taxon>
        <taxon>Actinomycetota</taxon>
        <taxon>Actinomycetes</taxon>
        <taxon>Kitasatosporales</taxon>
        <taxon>Streptomycetaceae</taxon>
        <taxon>Streptomyces</taxon>
        <taxon>Streptomyces aurantiacus group</taxon>
    </lineage>
</organism>
<name>A0ABT6M1V7_9ACTN</name>
<sequence length="587" mass="61225">MKSPTMSVGARTAAHHLHHDPLPATPRLPRLRHGIRFVNLPDGIQFDGGPEREVLRGPATRTLLPRLLPLLDGAHDVAGLAEAVGREVALIERVLALLHLRGLLEEGGSAPVGTPSAQALARLGATTWVDSHAGRTMDRLATARVVLHGPAPQLSGLAEALREAGMGTVVTGRQEPCPADLAVVLLGPHDLAGDQAERLSEAYARDSVAVLPWFVAGPVSVIGPLLTPELDLCLSCLRLELGSAANTTPPGAAEPWTGIHGALACREVLALLARVPPAHSPDSATRYDLEAWTTERAMPTADPSCSTCYPRSAADAPSAPAAADAPSAAVTDRPPVADPATVAARYHQAISKPALHWITPKARLQSLDPRFRDWAKERRQWPSAALVPLPALPTPGTPWGPEPDADASAGPGAPALADLALLLGMTAGPRGPRENLEFWAPSGGNFGSPCLYLAAWGIAGLADGAYGYDALAHSLARLADLPAVDFLTGPHTSGAVLAMTGDVPRIQRKYGPLALHLACLDAGVALTQIETVADLLGHRVTLHDDLPAPDLAALTDAFLIDTGREPVTAVLSLTRTSGTGSVHPEES</sequence>
<accession>A0ABT6M1V7</accession>
<dbReference type="Proteomes" id="UP001160499">
    <property type="component" value="Unassembled WGS sequence"/>
</dbReference>
<dbReference type="InterPro" id="IPR000415">
    <property type="entry name" value="Nitroreductase-like"/>
</dbReference>
<evidence type="ECO:0000313" key="2">
    <source>
        <dbReference type="EMBL" id="MDH6222531.1"/>
    </source>
</evidence>
<feature type="region of interest" description="Disordered" evidence="1">
    <location>
        <begin position="1"/>
        <end position="26"/>
    </location>
</feature>
<protein>
    <recommendedName>
        <fullName evidence="4">YcaO domain-containing protein</fullName>
    </recommendedName>
</protein>
<dbReference type="RefSeq" id="WP_280883148.1">
    <property type="nucleotide sequence ID" value="NZ_JARXVH010000036.1"/>
</dbReference>
<dbReference type="Gene3D" id="3.40.109.10">
    <property type="entry name" value="NADH Oxidase"/>
    <property type="match status" value="1"/>
</dbReference>
<comment type="caution">
    <text evidence="2">The sequence shown here is derived from an EMBL/GenBank/DDBJ whole genome shotgun (WGS) entry which is preliminary data.</text>
</comment>
<keyword evidence="3" id="KW-1185">Reference proteome</keyword>
<gene>
    <name evidence="2" type="ORF">M2283_009882</name>
</gene>